<dbReference type="AlphaFoldDB" id="A0A1Y1ITL1"/>
<evidence type="ECO:0000256" key="1">
    <source>
        <dbReference type="ARBA" id="ARBA00022801"/>
    </source>
</evidence>
<keyword evidence="1" id="KW-0378">Hydrolase</keyword>
<dbReference type="Pfam" id="PF09250">
    <property type="entry name" value="Prim-Pol"/>
    <property type="match status" value="1"/>
</dbReference>
<gene>
    <name evidence="4" type="ORF">KFL_011960020</name>
</gene>
<dbReference type="InterPro" id="IPR015330">
    <property type="entry name" value="DNA_primase/pol_bifunc_N"/>
</dbReference>
<organism evidence="4 5">
    <name type="scientific">Klebsormidium nitens</name>
    <name type="common">Green alga</name>
    <name type="synonym">Ulothrix nitens</name>
    <dbReference type="NCBI Taxonomy" id="105231"/>
    <lineage>
        <taxon>Eukaryota</taxon>
        <taxon>Viridiplantae</taxon>
        <taxon>Streptophyta</taxon>
        <taxon>Klebsormidiophyceae</taxon>
        <taxon>Klebsormidiales</taxon>
        <taxon>Klebsormidiaceae</taxon>
        <taxon>Klebsormidium</taxon>
    </lineage>
</organism>
<dbReference type="PANTHER" id="PTHR35372">
    <property type="entry name" value="ATP BINDING PROTEIN-RELATED"/>
    <property type="match status" value="1"/>
</dbReference>
<dbReference type="InterPro" id="IPR051620">
    <property type="entry name" value="ORF904-like_C"/>
</dbReference>
<name>A0A1Y1ITL1_KLENI</name>
<keyword evidence="5" id="KW-1185">Reference proteome</keyword>
<sequence>MESPTPLPVAAGSPSSMADAASGERCVQSSDEPRREEDTGGDAANSGGVDVSMREPSLQQANGQSQREWEMFGPPPPPDDDGDLGWELEDEFKDKCVITIYPPRKSEQGVREPAGDLIEEPPRGRQSETDMQEQAEVDRNSAEGESGRFVSSNNEAAEEAPRGVVEEVEASHATGGSRASSFEAETSANAFRDSAPLTTMMAADRLRELGYPAFSVDITWDREKGKKSFKFPTSWQTSTLANGIVRQNHNCLAINTNTCDLLGVDIDTHDGGMAAWEALQNAHGPVTAPSVRTGSGGVHLYFSHNKSLAAGLSASIPTTFSKLYVDSGDGAVSKVGIDLRGKGLASCLIAPGSSYVDGTGARVGYEVIGESELPPITDRGPLPG</sequence>
<dbReference type="OrthoDB" id="2442727at2759"/>
<evidence type="ECO:0000259" key="3">
    <source>
        <dbReference type="SMART" id="SM00943"/>
    </source>
</evidence>
<dbReference type="SMART" id="SM00943">
    <property type="entry name" value="Prim-Pol"/>
    <property type="match status" value="1"/>
</dbReference>
<evidence type="ECO:0000313" key="5">
    <source>
        <dbReference type="Proteomes" id="UP000054558"/>
    </source>
</evidence>
<dbReference type="SUPFAM" id="SSF56747">
    <property type="entry name" value="Prim-pol domain"/>
    <property type="match status" value="1"/>
</dbReference>
<dbReference type="GO" id="GO:0016787">
    <property type="term" value="F:hydrolase activity"/>
    <property type="evidence" value="ECO:0007669"/>
    <property type="project" value="UniProtKB-KW"/>
</dbReference>
<dbReference type="Proteomes" id="UP000054558">
    <property type="component" value="Unassembled WGS sequence"/>
</dbReference>
<dbReference type="EMBL" id="DF238145">
    <property type="protein sequence ID" value="GAQ92909.1"/>
    <property type="molecule type" value="Genomic_DNA"/>
</dbReference>
<proteinExistence type="predicted"/>
<feature type="compositionally biased region" description="Polar residues" evidence="2">
    <location>
        <begin position="57"/>
        <end position="66"/>
    </location>
</feature>
<feature type="compositionally biased region" description="Acidic residues" evidence="2">
    <location>
        <begin position="78"/>
        <end position="91"/>
    </location>
</feature>
<dbReference type="PANTHER" id="PTHR35372:SF2">
    <property type="entry name" value="SF3 HELICASE DOMAIN-CONTAINING PROTEIN"/>
    <property type="match status" value="1"/>
</dbReference>
<accession>A0A1Y1ITL1</accession>
<evidence type="ECO:0000256" key="2">
    <source>
        <dbReference type="SAM" id="MobiDB-lite"/>
    </source>
</evidence>
<protein>
    <recommendedName>
        <fullName evidence="3">DNA primase/polymerase bifunctional N-terminal domain-containing protein</fullName>
    </recommendedName>
</protein>
<evidence type="ECO:0000313" key="4">
    <source>
        <dbReference type="EMBL" id="GAQ92909.1"/>
    </source>
</evidence>
<feature type="compositionally biased region" description="Basic and acidic residues" evidence="2">
    <location>
        <begin position="136"/>
        <end position="146"/>
    </location>
</feature>
<feature type="region of interest" description="Disordered" evidence="2">
    <location>
        <begin position="1"/>
        <end position="185"/>
    </location>
</feature>
<feature type="compositionally biased region" description="Basic and acidic residues" evidence="2">
    <location>
        <begin position="104"/>
        <end position="128"/>
    </location>
</feature>
<feature type="domain" description="DNA primase/polymerase bifunctional N-terminal" evidence="3">
    <location>
        <begin position="203"/>
        <end position="377"/>
    </location>
</feature>
<reference evidence="4 5" key="1">
    <citation type="journal article" date="2014" name="Nat. Commun.">
        <title>Klebsormidium flaccidum genome reveals primary factors for plant terrestrial adaptation.</title>
        <authorList>
            <person name="Hori K."/>
            <person name="Maruyama F."/>
            <person name="Fujisawa T."/>
            <person name="Togashi T."/>
            <person name="Yamamoto N."/>
            <person name="Seo M."/>
            <person name="Sato S."/>
            <person name="Yamada T."/>
            <person name="Mori H."/>
            <person name="Tajima N."/>
            <person name="Moriyama T."/>
            <person name="Ikeuchi M."/>
            <person name="Watanabe M."/>
            <person name="Wada H."/>
            <person name="Kobayashi K."/>
            <person name="Saito M."/>
            <person name="Masuda T."/>
            <person name="Sasaki-Sekimoto Y."/>
            <person name="Mashiguchi K."/>
            <person name="Awai K."/>
            <person name="Shimojima M."/>
            <person name="Masuda S."/>
            <person name="Iwai M."/>
            <person name="Nobusawa T."/>
            <person name="Narise T."/>
            <person name="Kondo S."/>
            <person name="Saito H."/>
            <person name="Sato R."/>
            <person name="Murakawa M."/>
            <person name="Ihara Y."/>
            <person name="Oshima-Yamada Y."/>
            <person name="Ohtaka K."/>
            <person name="Satoh M."/>
            <person name="Sonobe K."/>
            <person name="Ishii M."/>
            <person name="Ohtani R."/>
            <person name="Kanamori-Sato M."/>
            <person name="Honoki R."/>
            <person name="Miyazaki D."/>
            <person name="Mochizuki H."/>
            <person name="Umetsu J."/>
            <person name="Higashi K."/>
            <person name="Shibata D."/>
            <person name="Kamiya Y."/>
            <person name="Sato N."/>
            <person name="Nakamura Y."/>
            <person name="Tabata S."/>
            <person name="Ida S."/>
            <person name="Kurokawa K."/>
            <person name="Ohta H."/>
        </authorList>
    </citation>
    <scope>NUCLEOTIDE SEQUENCE [LARGE SCALE GENOMIC DNA]</scope>
    <source>
        <strain evidence="4 5">NIES-2285</strain>
    </source>
</reference>